<feature type="signal peptide" evidence="1">
    <location>
        <begin position="1"/>
        <end position="29"/>
    </location>
</feature>
<accession>A0A368TTD9</accession>
<evidence type="ECO:0000313" key="3">
    <source>
        <dbReference type="EMBL" id="RCV87507.1"/>
    </source>
</evidence>
<dbReference type="InterPro" id="IPR015168">
    <property type="entry name" value="SsuA/THI5"/>
</dbReference>
<reference evidence="3 4" key="1">
    <citation type="submission" date="2018-07" db="EMBL/GenBank/DDBJ databases">
        <title>Halomonas montanilacus sp. nov., isolated from Lake Pengyan on Tibetan Plateau.</title>
        <authorList>
            <person name="Lu H."/>
            <person name="Xing P."/>
            <person name="Wu Q."/>
        </authorList>
    </citation>
    <scope>NUCLEOTIDE SEQUENCE [LARGE SCALE GENOMIC DNA]</scope>
    <source>
        <strain evidence="3 4">PYC7W</strain>
    </source>
</reference>
<evidence type="ECO:0000313" key="4">
    <source>
        <dbReference type="Proteomes" id="UP000252405"/>
    </source>
</evidence>
<protein>
    <submittedName>
        <fullName evidence="3">ABC transporter substrate-binding protein</fullName>
    </submittedName>
</protein>
<dbReference type="Gene3D" id="3.40.190.10">
    <property type="entry name" value="Periplasmic binding protein-like II"/>
    <property type="match status" value="2"/>
</dbReference>
<dbReference type="OrthoDB" id="5348911at2"/>
<feature type="chain" id="PRO_5016670072" evidence="1">
    <location>
        <begin position="30"/>
        <end position="424"/>
    </location>
</feature>
<dbReference type="PANTHER" id="PTHR31528:SF3">
    <property type="entry name" value="THIAMINE BIOSYNTHESIS PROTEIN HI_0357-RELATED"/>
    <property type="match status" value="1"/>
</dbReference>
<keyword evidence="1" id="KW-0732">Signal</keyword>
<name>A0A368TTD9_9GAMM</name>
<comment type="caution">
    <text evidence="3">The sequence shown here is derived from an EMBL/GenBank/DDBJ whole genome shotgun (WGS) entry which is preliminary data.</text>
</comment>
<dbReference type="GO" id="GO:0009228">
    <property type="term" value="P:thiamine biosynthetic process"/>
    <property type="evidence" value="ECO:0007669"/>
    <property type="project" value="InterPro"/>
</dbReference>
<dbReference type="InterPro" id="IPR027939">
    <property type="entry name" value="NMT1/THI5"/>
</dbReference>
<dbReference type="Pfam" id="PF09084">
    <property type="entry name" value="NMT1"/>
    <property type="match status" value="1"/>
</dbReference>
<evidence type="ECO:0000256" key="1">
    <source>
        <dbReference type="SAM" id="SignalP"/>
    </source>
</evidence>
<dbReference type="EMBL" id="QPII01000015">
    <property type="protein sequence ID" value="RCV87507.1"/>
    <property type="molecule type" value="Genomic_DNA"/>
</dbReference>
<dbReference type="Proteomes" id="UP000252405">
    <property type="component" value="Unassembled WGS sequence"/>
</dbReference>
<dbReference type="AlphaFoldDB" id="A0A368TTD9"/>
<proteinExistence type="predicted"/>
<sequence length="424" mass="45974">MARPYRWSAVRALAPMVVLLALTPTALLADSSLAPSEGESSEALIAPPLTLETEVNTPPPAFYRAETLAQDELTPLVRLPPQIEGPSFIELLLPADPSPDIEAQGADIPSVASTPAEPIVPPPLIALEITLDWYLNPQHAALLVAREKGMFVRRGLNVTLVSPADPNVPTKLLAAGRTDLALGRQPQLHLLASKGLPLIRVATLIGTPMAGLLLRDPMFNGNGELSLEGVHLGYTDLDGRDILLSRLLANVLTLEKGLELVDAREVHYSARDTMRESVVDGVMINHRFLLPRQLVDEGVASRFLSVEEHGIPHHDGLILMANRDRLNGKREAIRALVAAIEEATLWIVNHPEQAWELLAASEPALDDPATHAAWSHVFPRLSLQPAALDHGRYRGFEQYLLDAGVLDTATPLERLAIDLGALTP</sequence>
<dbReference type="SUPFAM" id="SSF53850">
    <property type="entry name" value="Periplasmic binding protein-like II"/>
    <property type="match status" value="1"/>
</dbReference>
<keyword evidence="4" id="KW-1185">Reference proteome</keyword>
<feature type="domain" description="SsuA/THI5-like" evidence="2">
    <location>
        <begin position="136"/>
        <end position="354"/>
    </location>
</feature>
<dbReference type="PANTHER" id="PTHR31528">
    <property type="entry name" value="4-AMINO-5-HYDROXYMETHYL-2-METHYLPYRIMIDINE PHOSPHATE SYNTHASE THI11-RELATED"/>
    <property type="match status" value="1"/>
</dbReference>
<evidence type="ECO:0000259" key="2">
    <source>
        <dbReference type="Pfam" id="PF09084"/>
    </source>
</evidence>
<gene>
    <name evidence="3" type="ORF">DU505_17190</name>
</gene>
<organism evidence="3 4">
    <name type="scientific">Billgrantia montanilacus</name>
    <dbReference type="NCBI Taxonomy" id="2282305"/>
    <lineage>
        <taxon>Bacteria</taxon>
        <taxon>Pseudomonadati</taxon>
        <taxon>Pseudomonadota</taxon>
        <taxon>Gammaproteobacteria</taxon>
        <taxon>Oceanospirillales</taxon>
        <taxon>Halomonadaceae</taxon>
        <taxon>Billgrantia</taxon>
    </lineage>
</organism>